<dbReference type="Proteomes" id="UP001234178">
    <property type="component" value="Unassembled WGS sequence"/>
</dbReference>
<evidence type="ECO:0000313" key="3">
    <source>
        <dbReference type="Proteomes" id="UP001234178"/>
    </source>
</evidence>
<feature type="domain" description="C2H2-type" evidence="1">
    <location>
        <begin position="38"/>
        <end position="62"/>
    </location>
</feature>
<dbReference type="EMBL" id="JAOYFB010000001">
    <property type="protein sequence ID" value="KAK4004222.1"/>
    <property type="molecule type" value="Genomic_DNA"/>
</dbReference>
<dbReference type="InterPro" id="IPR013087">
    <property type="entry name" value="Znf_C2H2_type"/>
</dbReference>
<comment type="caution">
    <text evidence="2">The sequence shown here is derived from an EMBL/GenBank/DDBJ whole genome shotgun (WGS) entry which is preliminary data.</text>
</comment>
<evidence type="ECO:0000313" key="2">
    <source>
        <dbReference type="EMBL" id="KAK4004222.1"/>
    </source>
</evidence>
<organism evidence="2 3">
    <name type="scientific">Daphnia magna</name>
    <dbReference type="NCBI Taxonomy" id="35525"/>
    <lineage>
        <taxon>Eukaryota</taxon>
        <taxon>Metazoa</taxon>
        <taxon>Ecdysozoa</taxon>
        <taxon>Arthropoda</taxon>
        <taxon>Crustacea</taxon>
        <taxon>Branchiopoda</taxon>
        <taxon>Diplostraca</taxon>
        <taxon>Cladocera</taxon>
        <taxon>Anomopoda</taxon>
        <taxon>Daphniidae</taxon>
        <taxon>Daphnia</taxon>
    </lineage>
</organism>
<dbReference type="Gene3D" id="3.30.160.60">
    <property type="entry name" value="Classic Zinc Finger"/>
    <property type="match status" value="1"/>
</dbReference>
<name>A0ABQ9YU86_9CRUS</name>
<reference evidence="2 3" key="1">
    <citation type="journal article" date="2023" name="Nucleic Acids Res.">
        <title>The hologenome of Daphnia magna reveals possible DNA methylation and microbiome-mediated evolution of the host genome.</title>
        <authorList>
            <person name="Chaturvedi A."/>
            <person name="Li X."/>
            <person name="Dhandapani V."/>
            <person name="Marshall H."/>
            <person name="Kissane S."/>
            <person name="Cuenca-Cambronero M."/>
            <person name="Asole G."/>
            <person name="Calvet F."/>
            <person name="Ruiz-Romero M."/>
            <person name="Marangio P."/>
            <person name="Guigo R."/>
            <person name="Rago D."/>
            <person name="Mirbahai L."/>
            <person name="Eastwood N."/>
            <person name="Colbourne J.K."/>
            <person name="Zhou J."/>
            <person name="Mallon E."/>
            <person name="Orsini L."/>
        </authorList>
    </citation>
    <scope>NUCLEOTIDE SEQUENCE [LARGE SCALE GENOMIC DNA]</scope>
    <source>
        <strain evidence="2">LRV0_1</strain>
    </source>
</reference>
<accession>A0ABQ9YU86</accession>
<dbReference type="SMART" id="SM00355">
    <property type="entry name" value="ZnF_C2H2"/>
    <property type="match status" value="2"/>
</dbReference>
<protein>
    <recommendedName>
        <fullName evidence="1">C2H2-type domain-containing protein</fullName>
    </recommendedName>
</protein>
<gene>
    <name evidence="2" type="ORF">OUZ56_005964</name>
</gene>
<proteinExistence type="predicted"/>
<keyword evidence="3" id="KW-1185">Reference proteome</keyword>
<feature type="domain" description="C2H2-type" evidence="1">
    <location>
        <begin position="74"/>
        <end position="99"/>
    </location>
</feature>
<sequence length="204" mass="23189">MGQRIAGTWAISQLYVATHVNLTFRSSVKIELLVIIMFNCPVCKKNVEGDSRLDVGRHMRMHISTLDFPVAFPIQCCQQRCHSIYSSLDAFVKHMDKKHSRQYSNIAPIANDCDNLDGYVPEGDNEDNEMLEMPHLSDIASDKYYSNEAMKLILCLVSKSSMTFKCVTEVLAIFDNYMQSTLANIHNKLEKIENAIISLLCPLY</sequence>
<evidence type="ECO:0000259" key="1">
    <source>
        <dbReference type="SMART" id="SM00355"/>
    </source>
</evidence>